<dbReference type="STRING" id="7227.FBpp0301124"/>
<keyword evidence="1" id="KW-0732">Signal</keyword>
<dbReference type="BioGRID-ORCS" id="40098">
    <property type="hits" value="0 hits in 1 CRISPR screen"/>
</dbReference>
<feature type="domain" description="Peptidase S1" evidence="2">
    <location>
        <begin position="30"/>
        <end position="253"/>
    </location>
</feature>
<reference evidence="3 5" key="2">
    <citation type="journal article" date="2002" name="Genome Biol.">
        <title>Finishing a whole-genome shotgun: release 3 of the Drosophila melanogaster euchromatic genome sequence.</title>
        <authorList>
            <person name="Celniker S.E."/>
            <person name="Wheeler D.A."/>
            <person name="Kronmiller B."/>
            <person name="Carlson J.W."/>
            <person name="Halpern A."/>
            <person name="Patel S."/>
            <person name="Adams M."/>
            <person name="Champe M."/>
            <person name="Dugan S.P."/>
            <person name="Frise E."/>
            <person name="Hodgson A."/>
            <person name="George R.A."/>
            <person name="Hoskins R.A."/>
            <person name="Laverty T."/>
            <person name="Muzny D.M."/>
            <person name="Nelson C.R."/>
            <person name="Pacleb J.M."/>
            <person name="Park S."/>
            <person name="Pfeiffer B.D."/>
            <person name="Richards S."/>
            <person name="Sodergren E.J."/>
            <person name="Svirskas R."/>
            <person name="Tabor P.E."/>
            <person name="Wan K."/>
            <person name="Stapleton M."/>
            <person name="Sutton G.G."/>
            <person name="Venter C."/>
            <person name="Weinstock G."/>
            <person name="Scherer S.E."/>
            <person name="Myers E.W."/>
            <person name="Gibbs R.A."/>
            <person name="Rubin G.M."/>
        </authorList>
    </citation>
    <scope>NUCLEOTIDE SEQUENCE [LARGE SCALE GENOMIC DNA]</scope>
    <source>
        <strain evidence="5">Berkeley</strain>
    </source>
</reference>
<evidence type="ECO:0000313" key="4">
    <source>
        <dbReference type="FlyBase" id="FBgn0036858"/>
    </source>
</evidence>
<dbReference type="Proteomes" id="UP000000803">
    <property type="component" value="Chromosome 3L"/>
</dbReference>
<name>Q9VVX9_DROME</name>
<dbReference type="PaxDb" id="7227-FBpp0301124"/>
<evidence type="ECO:0000313" key="5">
    <source>
        <dbReference type="Proteomes" id="UP000000803"/>
    </source>
</evidence>
<dbReference type="InterPro" id="IPR009003">
    <property type="entry name" value="Peptidase_S1_PA"/>
</dbReference>
<dbReference type="InParanoid" id="Q9VVX9"/>
<dbReference type="PANTHER" id="PTHR24260:SF136">
    <property type="entry name" value="GH08193P-RELATED"/>
    <property type="match status" value="1"/>
</dbReference>
<dbReference type="SMART" id="SM00020">
    <property type="entry name" value="Tryp_SPc"/>
    <property type="match status" value="1"/>
</dbReference>
<reference evidence="3 5" key="8">
    <citation type="journal article" date="2007" name="Science">
        <title>Sequence finishing and mapping of Drosophila melanogaster heterochromatin.</title>
        <authorList>
            <person name="Hoskins R.A."/>
            <person name="Carlson J.W."/>
            <person name="Kennedy C."/>
            <person name="Acevedo D."/>
            <person name="Evans-Holm M."/>
            <person name="Frise E."/>
            <person name="Wan K.H."/>
            <person name="Park S."/>
            <person name="Mendez-Lago M."/>
            <person name="Rossi F."/>
            <person name="Villasante A."/>
            <person name="Dimitri P."/>
            <person name="Karpen G.H."/>
            <person name="Celniker S.E."/>
        </authorList>
    </citation>
    <scope>NUCLEOTIDE SEQUENCE [LARGE SCALE GENOMIC DNA]</scope>
    <source>
        <strain evidence="5">Berkeley</strain>
    </source>
</reference>
<sequence length="289" mass="32032">MHSELEIVAVLTSLLIFLSGTGSAQFLGNICGERRDGLSPDIVGPWTAILHHFGRIVGVGTLIHERFILTDVHCGDSIGVIRARLGEYGRIGSELAEDHIVAAFFSNANFNPETQANNMGLMKLLRTVVYKEHIIPVCILMDSRMQTFADELDYFNGTTWKNSDKSPMLRSKTVIRMPQACGKLDHGQFCAGHKDLDSCDEPSGAALTREIDYIGPNRTVLFGIANSVEVKCSNSRTYTDVVQLHQWISMVIYSSNTNDGMDKPHNTTHLPEPVFELKSTSFSTNSRIK</sequence>
<organism evidence="3 5">
    <name type="scientific">Drosophila melanogaster</name>
    <name type="common">Fruit fly</name>
    <dbReference type="NCBI Taxonomy" id="7227"/>
    <lineage>
        <taxon>Eukaryota</taxon>
        <taxon>Metazoa</taxon>
        <taxon>Ecdysozoa</taxon>
        <taxon>Arthropoda</taxon>
        <taxon>Hexapoda</taxon>
        <taxon>Insecta</taxon>
        <taxon>Pterygota</taxon>
        <taxon>Neoptera</taxon>
        <taxon>Endopterygota</taxon>
        <taxon>Diptera</taxon>
        <taxon>Brachycera</taxon>
        <taxon>Muscomorpha</taxon>
        <taxon>Ephydroidea</taxon>
        <taxon>Drosophilidae</taxon>
        <taxon>Drosophila</taxon>
        <taxon>Sophophora</taxon>
    </lineage>
</organism>
<dbReference type="OrthoDB" id="7830702at2759"/>
<dbReference type="SUPFAM" id="SSF50494">
    <property type="entry name" value="Trypsin-like serine proteases"/>
    <property type="match status" value="1"/>
</dbReference>
<dbReference type="GeneID" id="40098"/>
<dbReference type="Bgee" id="FBgn0036858">
    <property type="expression patterns" value="Expressed in pupa"/>
</dbReference>
<dbReference type="RefSeq" id="NP_649100.2">
    <property type="nucleotide sequence ID" value="NM_140843.2"/>
</dbReference>
<evidence type="ECO:0000313" key="3">
    <source>
        <dbReference type="EMBL" id="AAF49176.2"/>
    </source>
</evidence>
<dbReference type="GO" id="GO:0005615">
    <property type="term" value="C:extracellular space"/>
    <property type="evidence" value="ECO:0000318"/>
    <property type="project" value="GO_Central"/>
</dbReference>
<dbReference type="SMR" id="Q9VVX9"/>
<dbReference type="EMBL" id="AE014296">
    <property type="protein sequence ID" value="AAF49176.2"/>
    <property type="molecule type" value="Genomic_DNA"/>
</dbReference>
<feature type="non-terminal residue" evidence="3">
    <location>
        <position position="289"/>
    </location>
</feature>
<feature type="signal peptide" evidence="1">
    <location>
        <begin position="1"/>
        <end position="24"/>
    </location>
</feature>
<dbReference type="AlphaFoldDB" id="Q9VVX9"/>
<reference evidence="3 5" key="4">
    <citation type="journal article" date="2002" name="Genome Biol.">
        <title>The transposable elements of the Drosophila melanogaster euchromatin: a genomics perspective.</title>
        <authorList>
            <person name="Kaminker J.S."/>
            <person name="Bergman C.M."/>
            <person name="Kronmiller B."/>
            <person name="Carlson J."/>
            <person name="Svirskas R."/>
            <person name="Patel S."/>
            <person name="Frise E."/>
            <person name="Wheeler D.A."/>
            <person name="Lewis S.E."/>
            <person name="Rubin G.M."/>
            <person name="Ashburner M."/>
            <person name="Celniker S.E."/>
        </authorList>
    </citation>
    <scope>NUCLEOTIDE SEQUENCE [LARGE SCALE GENOMIC DNA]</scope>
    <source>
        <strain evidence="5">Berkeley</strain>
    </source>
</reference>
<proteinExistence type="predicted"/>
<dbReference type="PROSITE" id="PS50240">
    <property type="entry name" value="TRYPSIN_DOM"/>
    <property type="match status" value="1"/>
</dbReference>
<evidence type="ECO:0000256" key="1">
    <source>
        <dbReference type="SAM" id="SignalP"/>
    </source>
</evidence>
<dbReference type="FlyBase" id="FBgn0036858">
    <property type="gene designation" value="CG14088"/>
</dbReference>
<dbReference type="HOGENOM" id="CLU_961629_0_0_1"/>
<reference evidence="3 5" key="11">
    <citation type="journal article" date="2015" name="Genome Res.">
        <title>The Release 6 reference sequence of the Drosophila melanogaster genome.</title>
        <authorList>
            <person name="Hoskins R.A."/>
            <person name="Carlson J.W."/>
            <person name="Wan K.H."/>
            <person name="Park S."/>
            <person name="Mendez I."/>
            <person name="Galle S.E."/>
            <person name="Booth B.W."/>
            <person name="Pfeiffer B.D."/>
            <person name="George R.A."/>
            <person name="Svirskas R."/>
            <person name="Krzywinski M."/>
            <person name="Schein J."/>
            <person name="Accardo M.C."/>
            <person name="Damia E."/>
            <person name="Messina G."/>
            <person name="Mendez-Lago M."/>
            <person name="de Pablos B."/>
            <person name="Demakova O.V."/>
            <person name="Andreyeva E.N."/>
            <person name="Boldyreva L.V."/>
            <person name="Marra M."/>
            <person name="Carvalho A.B."/>
            <person name="Dimitri P."/>
            <person name="Villasante A."/>
            <person name="Zhimulev I.F."/>
            <person name="Rubin G.M."/>
            <person name="Karpen G.H."/>
            <person name="Celniker S.E."/>
        </authorList>
    </citation>
    <scope>NUCLEOTIDE SEQUENCE [LARGE SCALE GENOMIC DNA]</scope>
    <source>
        <strain evidence="5">Berkeley</strain>
    </source>
</reference>
<dbReference type="UCSC" id="CG14088-RA">
    <property type="organism name" value="d. melanogaster"/>
</dbReference>
<dbReference type="Gene3D" id="2.40.10.10">
    <property type="entry name" value="Trypsin-like serine proteases"/>
    <property type="match status" value="1"/>
</dbReference>
<keyword evidence="5" id="KW-1185">Reference proteome</keyword>
<reference evidence="3 5" key="9">
    <citation type="journal article" date="2015" name="G3 (Bethesda)">
        <title>Gene Model Annotations for Drosophila melanogaster: Impact of High-Throughput Data.</title>
        <authorList>
            <consortium name="FlyBase Consortium"/>
            <person name="Matthews B.B."/>
            <person name="Dos Santos G."/>
            <person name="Crosby M.A."/>
            <person name="Emmert D.B."/>
            <person name="St Pierre S.E."/>
            <person name="Gramates L.S."/>
            <person name="Zhou P."/>
            <person name="Schroeder A.J."/>
            <person name="Falls K."/>
            <person name="Strelets V."/>
            <person name="Russo S.M."/>
            <person name="Gelbart W.M."/>
            <person name="null"/>
        </authorList>
    </citation>
    <scope>NUCLEOTIDE SEQUENCE [LARGE SCALE GENOMIC DNA]</scope>
    <source>
        <strain evidence="5">Berkeley</strain>
    </source>
</reference>
<dbReference type="GO" id="GO:0045087">
    <property type="term" value="P:innate immune response"/>
    <property type="evidence" value="ECO:0000318"/>
    <property type="project" value="GO_Central"/>
</dbReference>
<dbReference type="AGR" id="FB:FBgn0036858"/>
<feature type="chain" id="PRO_5004335240" description="Peptidase S1 domain-containing protein" evidence="1">
    <location>
        <begin position="25"/>
        <end position="289"/>
    </location>
</feature>
<reference evidence="3 5" key="6">
    <citation type="journal article" date="2005" name="PLoS Comput. Biol.">
        <title>Combined evidence annotation of transposable elements in genome sequences.</title>
        <authorList>
            <person name="Quesneville H."/>
            <person name="Bergman C.M."/>
            <person name="Andrieu O."/>
            <person name="Autard D."/>
            <person name="Nouaud D."/>
            <person name="Ashburner M."/>
            <person name="Anxolabehere D."/>
        </authorList>
    </citation>
    <scope>NUCLEOTIDE SEQUENCE [LARGE SCALE GENOMIC DNA]</scope>
    <source>
        <strain evidence="5">Berkeley</strain>
    </source>
</reference>
<dbReference type="InterPro" id="IPR043504">
    <property type="entry name" value="Peptidase_S1_PA_chymotrypsin"/>
</dbReference>
<reference evidence="3 5" key="10">
    <citation type="journal article" date="2015" name="G3 (Bethesda)">
        <title>Gene Model Annotations for Drosophila melanogaster: The Rule-Benders.</title>
        <authorList>
            <consortium name="FlyBase Consortium"/>
            <person name="Crosby M.A."/>
            <person name="Gramates L.S."/>
            <person name="Dos Santos G."/>
            <person name="Matthews B.B."/>
            <person name="St Pierre S.E."/>
            <person name="Zhou P."/>
            <person name="Schroeder A.J."/>
            <person name="Falls K."/>
            <person name="Emmert D.B."/>
            <person name="Russo S.M."/>
            <person name="Gelbart W.M."/>
            <person name="null"/>
        </authorList>
    </citation>
    <scope>NUCLEOTIDE SEQUENCE [LARGE SCALE GENOMIC DNA]</scope>
    <source>
        <strain evidence="5">Berkeley</strain>
    </source>
</reference>
<reference evidence="3 5" key="3">
    <citation type="journal article" date="2002" name="Genome Biol.">
        <title>Annotation of the Drosophila melanogaster euchromatic genome: a systematic review.</title>
        <authorList>
            <person name="Misra S."/>
            <person name="Crosby M.A."/>
            <person name="Mungall C.J."/>
            <person name="Matthews B.B."/>
            <person name="Campbell K.S."/>
            <person name="Hradecky P."/>
            <person name="Huang Y."/>
            <person name="Kaminker J.S."/>
            <person name="Millburn G.H."/>
            <person name="Prochnik S.E."/>
            <person name="Smith C.D."/>
            <person name="Tupy J.L."/>
            <person name="Whitfied E.J."/>
            <person name="Bayraktaroglu L."/>
            <person name="Berman B.P."/>
            <person name="Bettencourt B.R."/>
            <person name="Celniker S.E."/>
            <person name="de Grey A.D."/>
            <person name="Drysdale R.A."/>
            <person name="Harris N.L."/>
            <person name="Richter J."/>
            <person name="Russo S."/>
            <person name="Schroeder A.J."/>
            <person name="Shu S.Q."/>
            <person name="Stapleton M."/>
            <person name="Yamada C."/>
            <person name="Ashburner M."/>
            <person name="Gelbart W.M."/>
            <person name="Rubin G.M."/>
            <person name="Lewis S.E."/>
        </authorList>
    </citation>
    <scope>GENOME REANNOTATION</scope>
    <source>
        <strain evidence="5">Berkeley</strain>
    </source>
</reference>
<gene>
    <name evidence="3" type="primary">SPH199</name>
    <name evidence="3" type="synonym">Dmel\CG14088</name>
    <name evidence="3 4" type="ORF">CG14088</name>
    <name evidence="3" type="ORF">Dmel_CG14088</name>
</gene>
<accession>Q9VVX9</accession>
<evidence type="ECO:0000259" key="2">
    <source>
        <dbReference type="PROSITE" id="PS50240"/>
    </source>
</evidence>
<reference evidence="3 5" key="1">
    <citation type="journal article" date="2000" name="Science">
        <title>The genome sequence of Drosophila melanogaster.</title>
        <authorList>
            <person name="Adams M.D."/>
            <person name="Celniker S.E."/>
            <person name="Holt R.A."/>
            <person name="Evans C.A."/>
            <person name="Gocayne J.D."/>
            <person name="Amanatides P.G."/>
            <person name="Scherer S.E."/>
            <person name="Li P.W."/>
            <person name="Hoskins R.A."/>
            <person name="Galle R.F."/>
            <person name="George R.A."/>
            <person name="Lewis S.E."/>
            <person name="Richards S."/>
            <person name="Ashburner M."/>
            <person name="Henderson S.N."/>
            <person name="Sutton G.G."/>
            <person name="Wortman J.R."/>
            <person name="Yandell M.D."/>
            <person name="Zhang Q."/>
            <person name="Chen L.X."/>
            <person name="Brandon R.C."/>
            <person name="Rogers Y.H."/>
            <person name="Blazej R.G."/>
            <person name="Champe M."/>
            <person name="Pfeiffer B.D."/>
            <person name="Wan K.H."/>
            <person name="Doyle C."/>
            <person name="Baxter E.G."/>
            <person name="Helt G."/>
            <person name="Nelson C.R."/>
            <person name="Gabor G.L."/>
            <person name="Abril J.F."/>
            <person name="Agbayani A."/>
            <person name="An H.J."/>
            <person name="Andrews-Pfannkoch C."/>
            <person name="Baldwin D."/>
            <person name="Ballew R.M."/>
            <person name="Basu A."/>
            <person name="Baxendale J."/>
            <person name="Bayraktaroglu L."/>
            <person name="Beasley E.M."/>
            <person name="Beeson K.Y."/>
            <person name="Benos P.V."/>
            <person name="Berman B.P."/>
            <person name="Bhandari D."/>
            <person name="Bolshakov S."/>
            <person name="Borkova D."/>
            <person name="Botchan M.R."/>
            <person name="Bouck J."/>
            <person name="Brokstein P."/>
            <person name="Brottier P."/>
            <person name="Burtis K.C."/>
            <person name="Busam D.A."/>
            <person name="Butler H."/>
            <person name="Cadieu E."/>
            <person name="Center A."/>
            <person name="Chandra I."/>
            <person name="Cherry J.M."/>
            <person name="Cawley S."/>
            <person name="Dahlke C."/>
            <person name="Davenport L.B."/>
            <person name="Davies P."/>
            <person name="de Pablos B."/>
            <person name="Delcher A."/>
            <person name="Deng Z."/>
            <person name="Mays A.D."/>
            <person name="Dew I."/>
            <person name="Dietz S.M."/>
            <person name="Dodson K."/>
            <person name="Doup L.E."/>
            <person name="Downes M."/>
            <person name="Dugan-Rocha S."/>
            <person name="Dunkov B.C."/>
            <person name="Dunn P."/>
            <person name="Durbin K.J."/>
            <person name="Evangelista C.C."/>
            <person name="Ferraz C."/>
            <person name="Ferriera S."/>
            <person name="Fleischmann W."/>
            <person name="Fosler C."/>
            <person name="Gabrielian A.E."/>
            <person name="Garg N.S."/>
            <person name="Gelbart W.M."/>
            <person name="Glasser K."/>
            <person name="Glodek A."/>
            <person name="Gong F."/>
            <person name="Gorrell J.H."/>
            <person name="Gu Z."/>
            <person name="Guan P."/>
            <person name="Harris M."/>
            <person name="Harris N.L."/>
            <person name="Harvey D."/>
            <person name="Heiman T.J."/>
            <person name="Hernandez J.R."/>
            <person name="Houck J."/>
            <person name="Hostin D."/>
            <person name="Houston K.A."/>
            <person name="Howland T.J."/>
            <person name="Wei M.H."/>
            <person name="Ibegwam C."/>
            <person name="Jalali M."/>
            <person name="Kalush F."/>
            <person name="Karpen G.H."/>
            <person name="Ke Z."/>
            <person name="Kennison J.A."/>
            <person name="Ketchum K.A."/>
            <person name="Kimmel B.E."/>
            <person name="Kodira C.D."/>
            <person name="Kraft C."/>
            <person name="Kravitz S."/>
            <person name="Kulp D."/>
            <person name="Lai Z."/>
            <person name="Lasko P."/>
            <person name="Lei Y."/>
            <person name="Levitsky A.A."/>
            <person name="Li J."/>
            <person name="Li Z."/>
            <person name="Liang Y."/>
            <person name="Lin X."/>
            <person name="Liu X."/>
            <person name="Mattei B."/>
            <person name="McIntosh T.C."/>
            <person name="McLeod M.P."/>
            <person name="McPherson D."/>
            <person name="Merkulov G."/>
            <person name="Milshina N.V."/>
            <person name="Mobarry C."/>
            <person name="Morris J."/>
            <person name="Moshrefi A."/>
            <person name="Mount S.M."/>
            <person name="Moy M."/>
            <person name="Murphy B."/>
            <person name="Murphy L."/>
            <person name="Muzny D.M."/>
            <person name="Nelson D.L."/>
            <person name="Nelson D.R."/>
            <person name="Nelson K.A."/>
            <person name="Nixon K."/>
            <person name="Nusskern D.R."/>
            <person name="Pacleb J.M."/>
            <person name="Palazzolo M."/>
            <person name="Pittman G.S."/>
            <person name="Pan S."/>
            <person name="Pollard J."/>
            <person name="Puri V."/>
            <person name="Reese M.G."/>
            <person name="Reinert K."/>
            <person name="Remington K."/>
            <person name="Saunders R.D."/>
            <person name="Scheeler F."/>
            <person name="Shen H."/>
            <person name="Shue B.C."/>
            <person name="Siden-Kiamos I."/>
            <person name="Simpson M."/>
            <person name="Skupski M.P."/>
            <person name="Smith T."/>
            <person name="Spier E."/>
            <person name="Spradling A.C."/>
            <person name="Stapleton M."/>
            <person name="Strong R."/>
            <person name="Sun E."/>
            <person name="Svirskas R."/>
            <person name="Tector C."/>
            <person name="Turner R."/>
            <person name="Venter E."/>
            <person name="Wang A.H."/>
            <person name="Wang X."/>
            <person name="Wang Z.Y."/>
            <person name="Wassarman D.A."/>
            <person name="Weinstock G.M."/>
            <person name="Weissenbach J."/>
            <person name="Williams S.M."/>
            <person name="WoodageT"/>
            <person name="Worley K.C."/>
            <person name="Wu D."/>
            <person name="Yang S."/>
            <person name="Yao Q.A."/>
            <person name="Ye J."/>
            <person name="Yeh R.F."/>
            <person name="Zaveri J.S."/>
            <person name="Zhan M."/>
            <person name="Zhang G."/>
            <person name="Zhao Q."/>
            <person name="Zheng L."/>
            <person name="Zheng X.H."/>
            <person name="Zhong F.N."/>
            <person name="Zhong W."/>
            <person name="Zhou X."/>
            <person name="Zhu S."/>
            <person name="Zhu X."/>
            <person name="Smith H.O."/>
            <person name="Gibbs R.A."/>
            <person name="Myers E.W."/>
            <person name="Rubin G.M."/>
            <person name="Venter J.C."/>
        </authorList>
    </citation>
    <scope>NUCLEOTIDE SEQUENCE [LARGE SCALE GENOMIC DNA]</scope>
    <source>
        <strain evidence="5">Berkeley</strain>
    </source>
</reference>
<dbReference type="KEGG" id="dme:Dmel_CG14088"/>
<reference evidence="3 5" key="5">
    <citation type="journal article" date="2002" name="Genome Biol.">
        <title>Heterochromatic sequences in a Drosophila whole-genome shotgun assembly.</title>
        <authorList>
            <person name="Hoskins R.A."/>
            <person name="Smith C.D."/>
            <person name="Carlson J.W."/>
            <person name="Carvalho A.B."/>
            <person name="Halpern A."/>
            <person name="Kaminker J.S."/>
            <person name="Kennedy C."/>
            <person name="Mungall C.J."/>
            <person name="Sullivan B.A."/>
            <person name="Sutton G.G."/>
            <person name="Yasuhara J.C."/>
            <person name="Wakimoto B.T."/>
            <person name="Myers E.W."/>
            <person name="Celniker S.E."/>
            <person name="Rubin G.M."/>
            <person name="Karpen G.H."/>
        </authorList>
    </citation>
    <scope>NUCLEOTIDE SEQUENCE [LARGE SCALE GENOMIC DNA]</scope>
    <source>
        <strain evidence="5">Berkeley</strain>
    </source>
</reference>
<dbReference type="PANTHER" id="PTHR24260">
    <property type="match status" value="1"/>
</dbReference>
<dbReference type="VEuPathDB" id="VectorBase:FBgn0036858"/>
<dbReference type="GO" id="GO:0006508">
    <property type="term" value="P:proteolysis"/>
    <property type="evidence" value="ECO:0007669"/>
    <property type="project" value="InterPro"/>
</dbReference>
<dbReference type="Pfam" id="PF00089">
    <property type="entry name" value="Trypsin"/>
    <property type="match status" value="1"/>
</dbReference>
<dbReference type="PhylomeDB" id="Q9VVX9"/>
<reference evidence="3 5" key="7">
    <citation type="journal article" date="2007" name="Science">
        <title>The Release 5.1 annotation of Drosophila melanogaster heterochromatin.</title>
        <authorList>
            <person name="Smith C.D."/>
            <person name="Shu S."/>
            <person name="Mungall C.J."/>
            <person name="Karpen G.H."/>
        </authorList>
    </citation>
    <scope>NUCLEOTIDE SEQUENCE [LARGE SCALE GENOMIC DNA]</scope>
    <source>
        <strain evidence="5">Berkeley</strain>
    </source>
</reference>
<dbReference type="eggNOG" id="KOG3627">
    <property type="taxonomic scope" value="Eukaryota"/>
</dbReference>
<protein>
    <recommendedName>
        <fullName evidence="2">Peptidase S1 domain-containing protein</fullName>
    </recommendedName>
</protein>
<dbReference type="InterPro" id="IPR001254">
    <property type="entry name" value="Trypsin_dom"/>
</dbReference>
<dbReference type="InterPro" id="IPR051333">
    <property type="entry name" value="CLIP_Serine_Protease"/>
</dbReference>
<dbReference type="OMA" id="RMPQACG"/>